<feature type="domain" description="Dynamin N-terminal" evidence="3">
    <location>
        <begin position="224"/>
        <end position="474"/>
    </location>
</feature>
<evidence type="ECO:0000256" key="1">
    <source>
        <dbReference type="SAM" id="Coils"/>
    </source>
</evidence>
<dbReference type="AlphaFoldDB" id="A0A318Z789"/>
<evidence type="ECO:0008006" key="7">
    <source>
        <dbReference type="Google" id="ProtNLM"/>
    </source>
</evidence>
<organism evidence="5 6">
    <name type="scientific">Aspergillus saccharolyticus JOP 1030-1</name>
    <dbReference type="NCBI Taxonomy" id="1450539"/>
    <lineage>
        <taxon>Eukaryota</taxon>
        <taxon>Fungi</taxon>
        <taxon>Dikarya</taxon>
        <taxon>Ascomycota</taxon>
        <taxon>Pezizomycotina</taxon>
        <taxon>Eurotiomycetes</taxon>
        <taxon>Eurotiomycetidae</taxon>
        <taxon>Eurotiales</taxon>
        <taxon>Aspergillaceae</taxon>
        <taxon>Aspergillus</taxon>
        <taxon>Aspergillus subgen. Circumdati</taxon>
    </lineage>
</organism>
<gene>
    <name evidence="5" type="ORF">BP01DRAFT_424987</name>
</gene>
<dbReference type="InterPro" id="IPR045063">
    <property type="entry name" value="Dynamin_N"/>
</dbReference>
<keyword evidence="1" id="KW-0175">Coiled coil</keyword>
<feature type="region of interest" description="Disordered" evidence="2">
    <location>
        <begin position="374"/>
        <end position="398"/>
    </location>
</feature>
<dbReference type="RefSeq" id="XP_025429183.1">
    <property type="nucleotide sequence ID" value="XM_025579727.1"/>
</dbReference>
<dbReference type="PANTHER" id="PTHR36681">
    <property type="entry name" value="NUCLEAR GTPASE, GERMINAL CENTER-ASSOCIATED, TANDEM DUPLICATE 3"/>
    <property type="match status" value="1"/>
</dbReference>
<dbReference type="InterPro" id="IPR027417">
    <property type="entry name" value="P-loop_NTPase"/>
</dbReference>
<dbReference type="Proteomes" id="UP000248349">
    <property type="component" value="Unassembled WGS sequence"/>
</dbReference>
<proteinExistence type="predicted"/>
<keyword evidence="6" id="KW-1185">Reference proteome</keyword>
<protein>
    <recommendedName>
        <fullName evidence="7">Tat pathway signal sequence</fullName>
    </recommendedName>
</protein>
<feature type="coiled-coil region" evidence="1">
    <location>
        <begin position="604"/>
        <end position="645"/>
    </location>
</feature>
<dbReference type="GeneID" id="37080956"/>
<evidence type="ECO:0000259" key="4">
    <source>
        <dbReference type="Pfam" id="PF24564"/>
    </source>
</evidence>
<dbReference type="SUPFAM" id="SSF52540">
    <property type="entry name" value="P-loop containing nucleoside triphosphate hydrolases"/>
    <property type="match status" value="2"/>
</dbReference>
<dbReference type="Gene3D" id="3.40.50.300">
    <property type="entry name" value="P-loop containing nucleotide triphosphate hydrolases"/>
    <property type="match status" value="1"/>
</dbReference>
<evidence type="ECO:0000313" key="5">
    <source>
        <dbReference type="EMBL" id="PYH43201.1"/>
    </source>
</evidence>
<dbReference type="CDD" id="cd00882">
    <property type="entry name" value="Ras_like_GTPase"/>
    <property type="match status" value="1"/>
</dbReference>
<dbReference type="STRING" id="1450539.A0A318Z789"/>
<accession>A0A318Z789</accession>
<dbReference type="Pfam" id="PF24564">
    <property type="entry name" value="DUF7605"/>
    <property type="match status" value="1"/>
</dbReference>
<dbReference type="InterPro" id="IPR056024">
    <property type="entry name" value="DUF7605"/>
</dbReference>
<evidence type="ECO:0000259" key="3">
    <source>
        <dbReference type="Pfam" id="PF00350"/>
    </source>
</evidence>
<dbReference type="OrthoDB" id="3598281at2759"/>
<feature type="compositionally biased region" description="Polar residues" evidence="2">
    <location>
        <begin position="385"/>
        <end position="394"/>
    </location>
</feature>
<dbReference type="PANTHER" id="PTHR36681:SF3">
    <property type="entry name" value="NUCLEAR GTPASE, GERMINAL CENTER-ASSOCIATED, TANDEM DUPLICATE 3"/>
    <property type="match status" value="1"/>
</dbReference>
<evidence type="ECO:0000313" key="6">
    <source>
        <dbReference type="Proteomes" id="UP000248349"/>
    </source>
</evidence>
<evidence type="ECO:0000256" key="2">
    <source>
        <dbReference type="SAM" id="MobiDB-lite"/>
    </source>
</evidence>
<sequence length="1004" mass="113092">MDLAAILSEPDKVDLTNHLAKIHYVAEQTARRVHRRGDQKNAPADPDLVLEWTAAQNDVRALYLERALELASLDQYRRAQVDHAEFATALYARCYAELDPNRAETALSIPTDVFGSSVQMLLSPESVPGSRSEQVEEEGTAVAVTSPVPAGATGRAVSEEQLYSIGDIRNQKIEALESAVAKGLKVLTILGKVFSGSEDWKTETDWIAEIEQTILKARTEKVVIGIVGSTGAGKSSLINALIDEKGVLTTDCMRASTAVPIEVSYNHGESRYKAEVQFIDHKDWERELKILFADLRDHSDELARDEKPKDPEAAVALDKIMAVYPNLKRRTLLETSPCKLLEDERVSDLLGQKIEIEDNHSKTFSEGLKSYIDSKGKKRGRPKVSSKNAASSARTELAGDEESADRGIGLWPLVRVVRVFVTSEALSTGAILVDLPGVFDSNAARVAVASEYMKQCSAHWIVAPINRAVDDKVAHDLLGKNFKTQMHMDGAFNDITFICTKTDDIVPAEVVRSLELDLPSMDEDMGACSEKLESLRSELQVHEELQRQIHSKCYAIYEEVCELEEKGSNLAEPVRTPQRRKRTNFGEATPEASVSNMTLSDNIEGEDEDELQELRRQLRKLKTQRKDLDNQRRNIEQYIAKTKEEIELLGIKKQNSEFNDLRFCIEARNEFSKSEIKRDFAQTIADLDLEDEQSSGSMPQTPHRRDYSELERNLSVFCVSPRAYQALRGRPEVETRVRGFSHLEQTEIPALQRYCVALTCKARESVARRFLVALNLLLQSMTLWSSAAAEVAAISEPKRLEIEAEFNGAMKKFTDTMKKVRNRVISVSRIIIQDMVIEKLDQAWQHGYEELSPMVAGWNGAADKPGFRYNTYQAICRRQGIYKQHNINNDVALLVVAKFKPGWRKAFLRMLPELFKQLCEDAEDALGHFHSEAIHSAQWELPRATRQQLQCGLVILHASMRDQVQQLQDWTKTAARKVKDRFEESVAAGLQETYEACVQHRGKY</sequence>
<dbReference type="Pfam" id="PF00350">
    <property type="entry name" value="Dynamin_N"/>
    <property type="match status" value="1"/>
</dbReference>
<dbReference type="EMBL" id="KZ821245">
    <property type="protein sequence ID" value="PYH43201.1"/>
    <property type="molecule type" value="Genomic_DNA"/>
</dbReference>
<name>A0A318Z789_9EURO</name>
<feature type="domain" description="DUF7605" evidence="4">
    <location>
        <begin position="866"/>
        <end position="1003"/>
    </location>
</feature>
<reference evidence="5 6" key="1">
    <citation type="submission" date="2016-12" db="EMBL/GenBank/DDBJ databases">
        <title>The genomes of Aspergillus section Nigri reveals drivers in fungal speciation.</title>
        <authorList>
            <consortium name="DOE Joint Genome Institute"/>
            <person name="Vesth T.C."/>
            <person name="Nybo J."/>
            <person name="Theobald S."/>
            <person name="Brandl J."/>
            <person name="Frisvad J.C."/>
            <person name="Nielsen K.F."/>
            <person name="Lyhne E.K."/>
            <person name="Kogle M.E."/>
            <person name="Kuo A."/>
            <person name="Riley R."/>
            <person name="Clum A."/>
            <person name="Nolan M."/>
            <person name="Lipzen A."/>
            <person name="Salamov A."/>
            <person name="Henrissat B."/>
            <person name="Wiebenga A."/>
            <person name="De Vries R.P."/>
            <person name="Grigoriev I.V."/>
            <person name="Mortensen U.H."/>
            <person name="Andersen M.R."/>
            <person name="Baker S.E."/>
        </authorList>
    </citation>
    <scope>NUCLEOTIDE SEQUENCE [LARGE SCALE GENOMIC DNA]</scope>
    <source>
        <strain evidence="5 6">JOP 1030-1</strain>
    </source>
</reference>